<dbReference type="AlphaFoldDB" id="A0A1Y1IC66"/>
<feature type="region of interest" description="Disordered" evidence="1">
    <location>
        <begin position="283"/>
        <end position="307"/>
    </location>
</feature>
<organism evidence="2 3">
    <name type="scientific">Klebsormidium nitens</name>
    <name type="common">Green alga</name>
    <name type="synonym">Ulothrix nitens</name>
    <dbReference type="NCBI Taxonomy" id="105231"/>
    <lineage>
        <taxon>Eukaryota</taxon>
        <taxon>Viridiplantae</taxon>
        <taxon>Streptophyta</taxon>
        <taxon>Klebsormidiophyceae</taxon>
        <taxon>Klebsormidiales</taxon>
        <taxon>Klebsormidiaceae</taxon>
        <taxon>Klebsormidium</taxon>
    </lineage>
</organism>
<gene>
    <name evidence="2" type="ORF">KFL_004060070</name>
</gene>
<sequence length="418" mass="41694">MFLSCQSSSFVFVDDISLTASENAPPVPTSAPSSACRDGFPTIGQSPSPAQPTPCRSGCTGAVPPVNGQLAIPQGSVGGFGPTPPTTVLTGVPDYATCCTLCVQAGLAKCELFNYISAFRYCLFLNDASCSSVTTAVVFSNTNDTYALSPLSCPDSVTPAPTTPAPTTPAPTTPSPTTPSPTTPAPTTTLPTTPSPTTPAPTTPVPTTPAPTTLSPTSAPAFTTVATLLQGGTCDYLSYFQNQCFDPSGALYVCCDPESCGPTVNNLPTCASGKYQPVLTAVPTPTGTVPTGTVPTGTTSPTGTTPIPTVSSAPIIDACDAYGSDPNQCFNAAGDAFVCCSNPCLSPPPSIASCGPTTPPTATPGPAGSPAPTASARAPRACDPYSGLPNQCFNAAGDQFVCCRTACVAAPGATAACA</sequence>
<dbReference type="EMBL" id="DF237355">
    <property type="protein sequence ID" value="GAQ88173.1"/>
    <property type="molecule type" value="Genomic_DNA"/>
</dbReference>
<evidence type="ECO:0000313" key="3">
    <source>
        <dbReference type="Proteomes" id="UP000054558"/>
    </source>
</evidence>
<accession>A0A1Y1IC66</accession>
<protein>
    <submittedName>
        <fullName evidence="2">Uncharacterized protein</fullName>
    </submittedName>
</protein>
<feature type="region of interest" description="Disordered" evidence="1">
    <location>
        <begin position="355"/>
        <end position="375"/>
    </location>
</feature>
<feature type="compositionally biased region" description="Pro residues" evidence="1">
    <location>
        <begin position="161"/>
        <end position="184"/>
    </location>
</feature>
<feature type="region of interest" description="Disordered" evidence="1">
    <location>
        <begin position="157"/>
        <end position="215"/>
    </location>
</feature>
<dbReference type="Proteomes" id="UP000054558">
    <property type="component" value="Unassembled WGS sequence"/>
</dbReference>
<dbReference type="OMA" id="PRYVYAS"/>
<evidence type="ECO:0000256" key="1">
    <source>
        <dbReference type="SAM" id="MobiDB-lite"/>
    </source>
</evidence>
<reference evidence="2 3" key="1">
    <citation type="journal article" date="2014" name="Nat. Commun.">
        <title>Klebsormidium flaccidum genome reveals primary factors for plant terrestrial adaptation.</title>
        <authorList>
            <person name="Hori K."/>
            <person name="Maruyama F."/>
            <person name="Fujisawa T."/>
            <person name="Togashi T."/>
            <person name="Yamamoto N."/>
            <person name="Seo M."/>
            <person name="Sato S."/>
            <person name="Yamada T."/>
            <person name="Mori H."/>
            <person name="Tajima N."/>
            <person name="Moriyama T."/>
            <person name="Ikeuchi M."/>
            <person name="Watanabe M."/>
            <person name="Wada H."/>
            <person name="Kobayashi K."/>
            <person name="Saito M."/>
            <person name="Masuda T."/>
            <person name="Sasaki-Sekimoto Y."/>
            <person name="Mashiguchi K."/>
            <person name="Awai K."/>
            <person name="Shimojima M."/>
            <person name="Masuda S."/>
            <person name="Iwai M."/>
            <person name="Nobusawa T."/>
            <person name="Narise T."/>
            <person name="Kondo S."/>
            <person name="Saito H."/>
            <person name="Sato R."/>
            <person name="Murakawa M."/>
            <person name="Ihara Y."/>
            <person name="Oshima-Yamada Y."/>
            <person name="Ohtaka K."/>
            <person name="Satoh M."/>
            <person name="Sonobe K."/>
            <person name="Ishii M."/>
            <person name="Ohtani R."/>
            <person name="Kanamori-Sato M."/>
            <person name="Honoki R."/>
            <person name="Miyazaki D."/>
            <person name="Mochizuki H."/>
            <person name="Umetsu J."/>
            <person name="Higashi K."/>
            <person name="Shibata D."/>
            <person name="Kamiya Y."/>
            <person name="Sato N."/>
            <person name="Nakamura Y."/>
            <person name="Tabata S."/>
            <person name="Ida S."/>
            <person name="Kurokawa K."/>
            <person name="Ohta H."/>
        </authorList>
    </citation>
    <scope>NUCLEOTIDE SEQUENCE [LARGE SCALE GENOMIC DNA]</scope>
    <source>
        <strain evidence="2 3">NIES-2285</strain>
    </source>
</reference>
<name>A0A1Y1IC66_KLENI</name>
<evidence type="ECO:0000313" key="2">
    <source>
        <dbReference type="EMBL" id="GAQ88173.1"/>
    </source>
</evidence>
<feature type="compositionally biased region" description="Pro residues" evidence="1">
    <location>
        <begin position="357"/>
        <end position="369"/>
    </location>
</feature>
<proteinExistence type="predicted"/>
<keyword evidence="3" id="KW-1185">Reference proteome</keyword>
<feature type="compositionally biased region" description="Pro residues" evidence="1">
    <location>
        <begin position="193"/>
        <end position="209"/>
    </location>
</feature>